<evidence type="ECO:0000259" key="1">
    <source>
        <dbReference type="PROSITE" id="PS51186"/>
    </source>
</evidence>
<name>A0A917WSI1_9BACI</name>
<evidence type="ECO:0000313" key="3">
    <source>
        <dbReference type="Proteomes" id="UP000618460"/>
    </source>
</evidence>
<dbReference type="Pfam" id="PF00583">
    <property type="entry name" value="Acetyltransf_1"/>
    <property type="match status" value="1"/>
</dbReference>
<keyword evidence="3" id="KW-1185">Reference proteome</keyword>
<dbReference type="OrthoDB" id="360261at2"/>
<dbReference type="AlphaFoldDB" id="A0A917WSI1"/>
<dbReference type="InterPro" id="IPR016181">
    <property type="entry name" value="Acyl_CoA_acyltransferase"/>
</dbReference>
<feature type="domain" description="N-acetyltransferase" evidence="1">
    <location>
        <begin position="10"/>
        <end position="154"/>
    </location>
</feature>
<reference evidence="2" key="2">
    <citation type="submission" date="2020-09" db="EMBL/GenBank/DDBJ databases">
        <authorList>
            <person name="Sun Q."/>
            <person name="Zhou Y."/>
        </authorList>
    </citation>
    <scope>NUCLEOTIDE SEQUENCE</scope>
    <source>
        <strain evidence="2">CGMCC 1.6333</strain>
    </source>
</reference>
<comment type="caution">
    <text evidence="2">The sequence shown here is derived from an EMBL/GenBank/DDBJ whole genome shotgun (WGS) entry which is preliminary data.</text>
</comment>
<protein>
    <recommendedName>
        <fullName evidence="1">N-acetyltransferase domain-containing protein</fullName>
    </recommendedName>
</protein>
<dbReference type="InterPro" id="IPR000182">
    <property type="entry name" value="GNAT_dom"/>
</dbReference>
<dbReference type="RefSeq" id="WP_117153428.1">
    <property type="nucleotide sequence ID" value="NZ_BMLG01000002.1"/>
</dbReference>
<dbReference type="Proteomes" id="UP000618460">
    <property type="component" value="Unassembled WGS sequence"/>
</dbReference>
<proteinExistence type="predicted"/>
<reference evidence="2" key="1">
    <citation type="journal article" date="2014" name="Int. J. Syst. Evol. Microbiol.">
        <title>Complete genome sequence of Corynebacterium casei LMG S-19264T (=DSM 44701T), isolated from a smear-ripened cheese.</title>
        <authorList>
            <consortium name="US DOE Joint Genome Institute (JGI-PGF)"/>
            <person name="Walter F."/>
            <person name="Albersmeier A."/>
            <person name="Kalinowski J."/>
            <person name="Ruckert C."/>
        </authorList>
    </citation>
    <scope>NUCLEOTIDE SEQUENCE</scope>
    <source>
        <strain evidence="2">CGMCC 1.6333</strain>
    </source>
</reference>
<dbReference type="CDD" id="cd04301">
    <property type="entry name" value="NAT_SF"/>
    <property type="match status" value="1"/>
</dbReference>
<accession>A0A917WSI1</accession>
<dbReference type="Gene3D" id="3.40.630.30">
    <property type="match status" value="1"/>
</dbReference>
<dbReference type="PROSITE" id="PS51186">
    <property type="entry name" value="GNAT"/>
    <property type="match status" value="1"/>
</dbReference>
<dbReference type="GO" id="GO:0016747">
    <property type="term" value="F:acyltransferase activity, transferring groups other than amino-acyl groups"/>
    <property type="evidence" value="ECO:0007669"/>
    <property type="project" value="InterPro"/>
</dbReference>
<sequence length="154" mass="18024">MQILKTQDYHTIAKLNKSVHDLHVHLYPDLFKPYDQELVLSYMKEMMKNPSFIFLLALDEALGPAGYAWIEFINYPESPFNYAYSAIFIRQISVEPSKKQQGYGSALMNFITRLGKDSGANRIELDYWGANQEADRFYQKHGFIKDRIFISKRI</sequence>
<organism evidence="2 3">
    <name type="scientific">Paraliobacillus quinghaiensis</name>
    <dbReference type="NCBI Taxonomy" id="470815"/>
    <lineage>
        <taxon>Bacteria</taxon>
        <taxon>Bacillati</taxon>
        <taxon>Bacillota</taxon>
        <taxon>Bacilli</taxon>
        <taxon>Bacillales</taxon>
        <taxon>Bacillaceae</taxon>
        <taxon>Paraliobacillus</taxon>
    </lineage>
</organism>
<gene>
    <name evidence="2" type="ORF">GCM10011351_09300</name>
</gene>
<evidence type="ECO:0000313" key="2">
    <source>
        <dbReference type="EMBL" id="GGM25730.1"/>
    </source>
</evidence>
<dbReference type="EMBL" id="BMLG01000002">
    <property type="protein sequence ID" value="GGM25730.1"/>
    <property type="molecule type" value="Genomic_DNA"/>
</dbReference>
<dbReference type="SUPFAM" id="SSF55729">
    <property type="entry name" value="Acyl-CoA N-acyltransferases (Nat)"/>
    <property type="match status" value="1"/>
</dbReference>